<evidence type="ECO:0000313" key="7">
    <source>
        <dbReference type="EMBL" id="HIV62908.1"/>
    </source>
</evidence>
<evidence type="ECO:0000256" key="4">
    <source>
        <dbReference type="ARBA" id="ARBA00023125"/>
    </source>
</evidence>
<sequence length="535" mass="62483">MDNIKQIYTLDEVATVLNVSVDSVKDFISSNDLVAIGSNKDKIKRIDLYKFMGGNSLTDEPIDFWGNQRSNVLNSVSIEVEYVSDKEIEEMIINGLKEPKPYYDRNRNKWCIALSLGYNENGKRIRKIICGKTQVEVWEAYKAYLGTNNNDVQPRVNSVGLDTVNVHKCNYDILFSDVYKKYLKSLESNITNRTYSGYVNLSKIILNKLGNIKVYDINKNIIEDFFNELVNMKYNKSSKMQPKYYSQDYINKVFNLIHGFIRYYSENADDTMNIFASDFMHNMKKPKSKSLMASEIKPLSHKDIYDILNAVKENPMISCWVHLMSECGMRPSEALALTWDDIDFDNKTIYISKALGKESDYDIHTCKRIEKFRPIIKDLKNNTKNNYHSRCMAISDTTLQSIIRWKSIVEKDKKFIDRRKEYCTDRFIFTGPKGNLWLYEDYKQKYERILKKYNIDYKAMNPYRFRHTVCTELLLNRVDLKSVQIIMGDSTSDVILKYYANVERDKVLKSNTILKNRMANIVSNMQVANSGKPVM</sequence>
<reference evidence="7" key="1">
    <citation type="journal article" date="2021" name="PeerJ">
        <title>Extensive microbial diversity within the chicken gut microbiome revealed by metagenomics and culture.</title>
        <authorList>
            <person name="Gilroy R."/>
            <person name="Ravi A."/>
            <person name="Getino M."/>
            <person name="Pursley I."/>
            <person name="Horton D.L."/>
            <person name="Alikhan N.F."/>
            <person name="Baker D."/>
            <person name="Gharbi K."/>
            <person name="Hall N."/>
            <person name="Watson M."/>
            <person name="Adriaenssens E.M."/>
            <person name="Foster-Nyarko E."/>
            <person name="Jarju S."/>
            <person name="Secka A."/>
            <person name="Antonio M."/>
            <person name="Oren A."/>
            <person name="Chaudhuri R.R."/>
            <person name="La Ragione R."/>
            <person name="Hildebrand F."/>
            <person name="Pallen M.J."/>
        </authorList>
    </citation>
    <scope>NUCLEOTIDE SEQUENCE</scope>
    <source>
        <strain evidence="7">CHK193-4272</strain>
    </source>
</reference>
<organism evidence="7 8">
    <name type="scientific">Candidatus Butyricicoccus avistercoris</name>
    <dbReference type="NCBI Taxonomy" id="2838518"/>
    <lineage>
        <taxon>Bacteria</taxon>
        <taxon>Bacillati</taxon>
        <taxon>Bacillota</taxon>
        <taxon>Clostridia</taxon>
        <taxon>Eubacteriales</taxon>
        <taxon>Butyricicoccaceae</taxon>
        <taxon>Butyricicoccus</taxon>
    </lineage>
</organism>
<evidence type="ECO:0000313" key="8">
    <source>
        <dbReference type="Proteomes" id="UP000886808"/>
    </source>
</evidence>
<feature type="domain" description="Tyr recombinase" evidence="6">
    <location>
        <begin position="294"/>
        <end position="513"/>
    </location>
</feature>
<dbReference type="Pfam" id="PF00589">
    <property type="entry name" value="Phage_integrase"/>
    <property type="match status" value="1"/>
</dbReference>
<dbReference type="GO" id="GO:0003677">
    <property type="term" value="F:DNA binding"/>
    <property type="evidence" value="ECO:0007669"/>
    <property type="project" value="UniProtKB-KW"/>
</dbReference>
<comment type="function">
    <text evidence="1">Site-specific tyrosine recombinase, which acts by catalyzing the cutting and rejoining of the recombining DNA molecules.</text>
</comment>
<evidence type="ECO:0000259" key="6">
    <source>
        <dbReference type="PROSITE" id="PS51898"/>
    </source>
</evidence>
<dbReference type="InterPro" id="IPR010998">
    <property type="entry name" value="Integrase_recombinase_N"/>
</dbReference>
<dbReference type="AlphaFoldDB" id="A0A9D1TIJ0"/>
<protein>
    <submittedName>
        <fullName evidence="7">Tyrosine-type recombinase/integrase</fullName>
    </submittedName>
</protein>
<dbReference type="InterPro" id="IPR004107">
    <property type="entry name" value="Integrase_SAM-like_N"/>
</dbReference>
<dbReference type="EMBL" id="DXIE01000049">
    <property type="protein sequence ID" value="HIV62908.1"/>
    <property type="molecule type" value="Genomic_DNA"/>
</dbReference>
<dbReference type="InterPro" id="IPR050090">
    <property type="entry name" value="Tyrosine_recombinase_XerCD"/>
</dbReference>
<name>A0A9D1TIJ0_9FIRM</name>
<evidence type="ECO:0000256" key="2">
    <source>
        <dbReference type="ARBA" id="ARBA00008857"/>
    </source>
</evidence>
<gene>
    <name evidence="7" type="ORF">H9746_08745</name>
</gene>
<keyword evidence="4" id="KW-0238">DNA-binding</keyword>
<accession>A0A9D1TIJ0</accession>
<dbReference type="InterPro" id="IPR011010">
    <property type="entry name" value="DNA_brk_join_enz"/>
</dbReference>
<comment type="caution">
    <text evidence="7">The sequence shown here is derived from an EMBL/GenBank/DDBJ whole genome shotgun (WGS) entry which is preliminary data.</text>
</comment>
<dbReference type="Proteomes" id="UP000886808">
    <property type="component" value="Unassembled WGS sequence"/>
</dbReference>
<dbReference type="Pfam" id="PF14659">
    <property type="entry name" value="Phage_int_SAM_3"/>
    <property type="match status" value="1"/>
</dbReference>
<evidence type="ECO:0000256" key="3">
    <source>
        <dbReference type="ARBA" id="ARBA00022908"/>
    </source>
</evidence>
<comment type="similarity">
    <text evidence="2">Belongs to the 'phage' integrase family.</text>
</comment>
<proteinExistence type="inferred from homology"/>
<dbReference type="GO" id="GO:0015074">
    <property type="term" value="P:DNA integration"/>
    <property type="evidence" value="ECO:0007669"/>
    <property type="project" value="UniProtKB-KW"/>
</dbReference>
<dbReference type="Gene3D" id="1.10.150.130">
    <property type="match status" value="1"/>
</dbReference>
<dbReference type="SUPFAM" id="SSF56349">
    <property type="entry name" value="DNA breaking-rejoining enzymes"/>
    <property type="match status" value="1"/>
</dbReference>
<dbReference type="InterPro" id="IPR013762">
    <property type="entry name" value="Integrase-like_cat_sf"/>
</dbReference>
<keyword evidence="5" id="KW-0233">DNA recombination</keyword>
<dbReference type="GO" id="GO:0006310">
    <property type="term" value="P:DNA recombination"/>
    <property type="evidence" value="ECO:0007669"/>
    <property type="project" value="UniProtKB-KW"/>
</dbReference>
<keyword evidence="3" id="KW-0229">DNA integration</keyword>
<dbReference type="PANTHER" id="PTHR30349">
    <property type="entry name" value="PHAGE INTEGRASE-RELATED"/>
    <property type="match status" value="1"/>
</dbReference>
<dbReference type="PANTHER" id="PTHR30349:SF41">
    <property type="entry name" value="INTEGRASE_RECOMBINASE PROTEIN MJ0367-RELATED"/>
    <property type="match status" value="1"/>
</dbReference>
<dbReference type="InterPro" id="IPR002104">
    <property type="entry name" value="Integrase_catalytic"/>
</dbReference>
<evidence type="ECO:0000256" key="1">
    <source>
        <dbReference type="ARBA" id="ARBA00003283"/>
    </source>
</evidence>
<evidence type="ECO:0000256" key="5">
    <source>
        <dbReference type="ARBA" id="ARBA00023172"/>
    </source>
</evidence>
<dbReference type="Gene3D" id="1.10.443.10">
    <property type="entry name" value="Intergrase catalytic core"/>
    <property type="match status" value="1"/>
</dbReference>
<reference evidence="7" key="2">
    <citation type="submission" date="2021-04" db="EMBL/GenBank/DDBJ databases">
        <authorList>
            <person name="Gilroy R."/>
        </authorList>
    </citation>
    <scope>NUCLEOTIDE SEQUENCE</scope>
    <source>
        <strain evidence="7">CHK193-4272</strain>
    </source>
</reference>
<dbReference type="PROSITE" id="PS51898">
    <property type="entry name" value="TYR_RECOMBINASE"/>
    <property type="match status" value="1"/>
</dbReference>
<dbReference type="CDD" id="cd01189">
    <property type="entry name" value="INT_ICEBs1_C_like"/>
    <property type="match status" value="1"/>
</dbReference>